<dbReference type="EMBL" id="BMVB01000015">
    <property type="protein sequence ID" value="GHC60836.1"/>
    <property type="molecule type" value="Genomic_DNA"/>
</dbReference>
<dbReference type="Gene3D" id="1.10.238.260">
    <property type="match status" value="1"/>
</dbReference>
<dbReference type="Proteomes" id="UP000646244">
    <property type="component" value="Unassembled WGS sequence"/>
</dbReference>
<dbReference type="GO" id="GO:0003852">
    <property type="term" value="F:2-isopropylmalate synthase activity"/>
    <property type="evidence" value="ECO:0007669"/>
    <property type="project" value="UniProtKB-EC"/>
</dbReference>
<dbReference type="GO" id="GO:0009098">
    <property type="term" value="P:L-leucine biosynthetic process"/>
    <property type="evidence" value="ECO:0007669"/>
    <property type="project" value="UniProtKB-KW"/>
</dbReference>
<organism evidence="11 12">
    <name type="scientific">Streptomyces cinnamoneus</name>
    <name type="common">Streptoverticillium cinnamoneum</name>
    <dbReference type="NCBI Taxonomy" id="53446"/>
    <lineage>
        <taxon>Bacteria</taxon>
        <taxon>Bacillati</taxon>
        <taxon>Actinomycetota</taxon>
        <taxon>Actinomycetes</taxon>
        <taxon>Kitasatosporales</taxon>
        <taxon>Streptomycetaceae</taxon>
        <taxon>Streptomyces</taxon>
        <taxon>Streptomyces cinnamoneus group</taxon>
    </lineage>
</organism>
<dbReference type="InterPro" id="IPR002034">
    <property type="entry name" value="AIPM/Hcit_synth_CS"/>
</dbReference>
<dbReference type="PROSITE" id="PS50991">
    <property type="entry name" value="PYR_CT"/>
    <property type="match status" value="1"/>
</dbReference>
<proteinExistence type="inferred from homology"/>
<dbReference type="AlphaFoldDB" id="A0A918WMK9"/>
<evidence type="ECO:0000313" key="12">
    <source>
        <dbReference type="Proteomes" id="UP000646244"/>
    </source>
</evidence>
<dbReference type="Gene3D" id="3.20.20.70">
    <property type="entry name" value="Aldolase class I"/>
    <property type="match status" value="1"/>
</dbReference>
<gene>
    <name evidence="11" type="ORF">GCM10010507_42330</name>
</gene>
<evidence type="ECO:0000256" key="4">
    <source>
        <dbReference type="ARBA" id="ARBA00022430"/>
    </source>
</evidence>
<accession>A0A918WMK9</accession>
<dbReference type="InterPro" id="IPR054691">
    <property type="entry name" value="LeuA/HCS_post-cat"/>
</dbReference>
<evidence type="ECO:0000256" key="8">
    <source>
        <dbReference type="ARBA" id="ARBA00023304"/>
    </source>
</evidence>
<evidence type="ECO:0000256" key="6">
    <source>
        <dbReference type="ARBA" id="ARBA00022679"/>
    </source>
</evidence>
<evidence type="ECO:0000256" key="9">
    <source>
        <dbReference type="RuleBase" id="RU003523"/>
    </source>
</evidence>
<evidence type="ECO:0000256" key="2">
    <source>
        <dbReference type="ARBA" id="ARBA00009396"/>
    </source>
</evidence>
<comment type="similarity">
    <text evidence="2">Belongs to the alpha-IPM synthase/homocitrate synthase family. LeuA type 1 subfamily.</text>
</comment>
<dbReference type="EC" id="2.3.3.13" evidence="3"/>
<reference evidence="11" key="1">
    <citation type="journal article" date="2014" name="Int. J. Syst. Evol. Microbiol.">
        <title>Complete genome sequence of Corynebacterium casei LMG S-19264T (=DSM 44701T), isolated from a smear-ripened cheese.</title>
        <authorList>
            <consortium name="US DOE Joint Genome Institute (JGI-PGF)"/>
            <person name="Walter F."/>
            <person name="Albersmeier A."/>
            <person name="Kalinowski J."/>
            <person name="Ruckert C."/>
        </authorList>
    </citation>
    <scope>NUCLEOTIDE SEQUENCE</scope>
    <source>
        <strain evidence="11">JCM 4633</strain>
    </source>
</reference>
<comment type="pathway">
    <text evidence="1">Amino-acid biosynthesis; L-leucine biosynthesis; L-leucine from 3-methyl-2-oxobutanoate: step 1/4.</text>
</comment>
<dbReference type="SUPFAM" id="SSF51569">
    <property type="entry name" value="Aldolase"/>
    <property type="match status" value="1"/>
</dbReference>
<reference evidence="11" key="2">
    <citation type="submission" date="2020-09" db="EMBL/GenBank/DDBJ databases">
        <authorList>
            <person name="Sun Q."/>
            <person name="Ohkuma M."/>
        </authorList>
    </citation>
    <scope>NUCLEOTIDE SEQUENCE</scope>
    <source>
        <strain evidence="11">JCM 4633</strain>
    </source>
</reference>
<sequence>MQNTAEARRISVFDTTLRDGEQAPGNALTPQQKLDIALRIEALGVDYIEAGFPASSPSEFRAAQLISRNLTRARFTTFARAVRQDVATAVEAGGTENHQVQVAATGSDMHLRHKRGITREQGVAEVADAVAYARSLGVAEVSVGIEDASRGEHELLRALTEGAIEAGATCIVVADTSGALTPEEYADLIRTFRAWAPAPVRIATHCHQDFGLSLANAVAGLQAGADEVQATLGGIGERAGNTPLEEVAALLAYKRDRLGIYTDIDLAAMYDAYTHLRKAIRLEEPRNKAIFGTYAFGTAAGIHQQGLLRNPATYEYVEPARFGRERSILIGRHSGRAVLRHLVDEIGVSVDEARIDELYRVHIAERVGGDCEDLSVLKERLIRSFEGAGELVGT</sequence>
<dbReference type="Pfam" id="PF00682">
    <property type="entry name" value="HMGL-like"/>
    <property type="match status" value="1"/>
</dbReference>
<keyword evidence="5" id="KW-0028">Amino-acid biosynthesis</keyword>
<comment type="caution">
    <text evidence="11">The sequence shown here is derived from an EMBL/GenBank/DDBJ whole genome shotgun (WGS) entry which is preliminary data.</text>
</comment>
<dbReference type="InterPro" id="IPR000891">
    <property type="entry name" value="PYR_CT"/>
</dbReference>
<evidence type="ECO:0000313" key="11">
    <source>
        <dbReference type="EMBL" id="GHC60836.1"/>
    </source>
</evidence>
<dbReference type="InterPro" id="IPR013785">
    <property type="entry name" value="Aldolase_TIM"/>
</dbReference>
<dbReference type="Pfam" id="PF22617">
    <property type="entry name" value="HCS_D2"/>
    <property type="match status" value="1"/>
</dbReference>
<dbReference type="RefSeq" id="WP_190111424.1">
    <property type="nucleotide sequence ID" value="NZ_BMVB01000015.1"/>
</dbReference>
<dbReference type="InterPro" id="IPR050073">
    <property type="entry name" value="2-IPM_HCS-like"/>
</dbReference>
<evidence type="ECO:0000256" key="7">
    <source>
        <dbReference type="ARBA" id="ARBA00023211"/>
    </source>
</evidence>
<feature type="domain" description="Pyruvate carboxyltransferase" evidence="10">
    <location>
        <begin position="10"/>
        <end position="270"/>
    </location>
</feature>
<keyword evidence="7" id="KW-0464">Manganese</keyword>
<keyword evidence="4" id="KW-0432">Leucine biosynthesis</keyword>
<dbReference type="PANTHER" id="PTHR10277">
    <property type="entry name" value="HOMOCITRATE SYNTHASE-RELATED"/>
    <property type="match status" value="1"/>
</dbReference>
<evidence type="ECO:0000259" key="10">
    <source>
        <dbReference type="PROSITE" id="PS50991"/>
    </source>
</evidence>
<protein>
    <recommendedName>
        <fullName evidence="3">2-isopropylmalate synthase</fullName>
        <ecNumber evidence="3">2.3.3.13</ecNumber>
    </recommendedName>
</protein>
<name>A0A918WMK9_STRCJ</name>
<keyword evidence="8" id="KW-0100">Branched-chain amino acid biosynthesis</keyword>
<evidence type="ECO:0000256" key="1">
    <source>
        <dbReference type="ARBA" id="ARBA00004689"/>
    </source>
</evidence>
<keyword evidence="6 9" id="KW-0808">Transferase</keyword>
<dbReference type="PANTHER" id="PTHR10277:SF9">
    <property type="entry name" value="2-ISOPROPYLMALATE SYNTHASE 1, CHLOROPLASTIC-RELATED"/>
    <property type="match status" value="1"/>
</dbReference>
<evidence type="ECO:0000256" key="3">
    <source>
        <dbReference type="ARBA" id="ARBA00012973"/>
    </source>
</evidence>
<dbReference type="PROSITE" id="PS00815">
    <property type="entry name" value="AIPM_HOMOCIT_SYNTH_1"/>
    <property type="match status" value="1"/>
</dbReference>
<evidence type="ECO:0000256" key="5">
    <source>
        <dbReference type="ARBA" id="ARBA00022605"/>
    </source>
</evidence>